<feature type="chain" id="PRO_5018663688" description="Excalibur calcium-binding domain-containing protein" evidence="1">
    <location>
        <begin position="17"/>
        <end position="72"/>
    </location>
</feature>
<protein>
    <recommendedName>
        <fullName evidence="2">Excalibur calcium-binding domain-containing protein</fullName>
    </recommendedName>
</protein>
<dbReference type="Proteomes" id="UP000238137">
    <property type="component" value="Unassembled WGS sequence"/>
</dbReference>
<feature type="signal peptide" evidence="1">
    <location>
        <begin position="1"/>
        <end position="16"/>
    </location>
</feature>
<sequence length="72" mass="7514">MRYLVFMVFLAGPAIAQDCHPSYEGACVPVASDVDCAGGSGNGPEYVRGPIHVVGPDVYGLDRDGDGIACER</sequence>
<dbReference type="Pfam" id="PF05901">
    <property type="entry name" value="Excalibur"/>
    <property type="match status" value="1"/>
</dbReference>
<keyword evidence="4" id="KW-1185">Reference proteome</keyword>
<comment type="caution">
    <text evidence="3">The sequence shown here is derived from an EMBL/GenBank/DDBJ whole genome shotgun (WGS) entry which is preliminary data.</text>
</comment>
<organism evidence="3 4">
    <name type="scientific">Paracoccus methylarcula</name>
    <dbReference type="NCBI Taxonomy" id="72022"/>
    <lineage>
        <taxon>Bacteria</taxon>
        <taxon>Pseudomonadati</taxon>
        <taxon>Pseudomonadota</taxon>
        <taxon>Alphaproteobacteria</taxon>
        <taxon>Rhodobacterales</taxon>
        <taxon>Paracoccaceae</taxon>
        <taxon>Paracoccus</taxon>
    </lineage>
</organism>
<gene>
    <name evidence="3" type="ORF">A7A09_008030</name>
</gene>
<dbReference type="RefSeq" id="WP_106690912.1">
    <property type="nucleotide sequence ID" value="NZ_PXNQ02000004.1"/>
</dbReference>
<evidence type="ECO:0000256" key="1">
    <source>
        <dbReference type="SAM" id="SignalP"/>
    </source>
</evidence>
<dbReference type="InterPro" id="IPR008613">
    <property type="entry name" value="Excalibur_Ca-bd_domain"/>
</dbReference>
<dbReference type="AlphaFoldDB" id="A0A3R7LQ28"/>
<evidence type="ECO:0000313" key="4">
    <source>
        <dbReference type="Proteomes" id="UP000238137"/>
    </source>
</evidence>
<reference evidence="3" key="1">
    <citation type="submission" date="2018-05" db="EMBL/GenBank/DDBJ databases">
        <title>Reclassification of Methylarcula marina and Methylarcula terricola as Paracoccus methylarcula sp.nov., comb.nov. and Paracoccus terricola comb.nov.</title>
        <authorList>
            <person name="Shmareva M.N."/>
            <person name="Doronina N.V."/>
            <person name="Vasilenko O.V."/>
            <person name="Tarlachkov S.V."/>
            <person name="Trotsenko Y.A."/>
        </authorList>
    </citation>
    <scope>NUCLEOTIDE SEQUENCE [LARGE SCALE GENOMIC DNA]</scope>
    <source>
        <strain evidence="3">VKM B-2159</strain>
    </source>
</reference>
<name>A0A3R7LQ28_9RHOB</name>
<dbReference type="OrthoDB" id="7679506at2"/>
<accession>A0A3R7LQ28</accession>
<evidence type="ECO:0000313" key="3">
    <source>
        <dbReference type="EMBL" id="RNF34934.1"/>
    </source>
</evidence>
<keyword evidence="1" id="KW-0732">Signal</keyword>
<dbReference type="EMBL" id="PXNQ02000004">
    <property type="protein sequence ID" value="RNF34934.1"/>
    <property type="molecule type" value="Genomic_DNA"/>
</dbReference>
<evidence type="ECO:0000259" key="2">
    <source>
        <dbReference type="Pfam" id="PF05901"/>
    </source>
</evidence>
<feature type="domain" description="Excalibur calcium-binding" evidence="2">
    <location>
        <begin position="60"/>
        <end position="71"/>
    </location>
</feature>
<proteinExistence type="predicted"/>